<protein>
    <recommendedName>
        <fullName evidence="3">L-2-amino-thiazoline-4-carboxylic acid hydrolase</fullName>
    </recommendedName>
</protein>
<evidence type="ECO:0000313" key="1">
    <source>
        <dbReference type="EMBL" id="TET46672.1"/>
    </source>
</evidence>
<name>A0A523UVU3_UNCT6</name>
<evidence type="ECO:0008006" key="3">
    <source>
        <dbReference type="Google" id="ProtNLM"/>
    </source>
</evidence>
<dbReference type="EMBL" id="SOJN01000046">
    <property type="protein sequence ID" value="TET46672.1"/>
    <property type="molecule type" value="Genomic_DNA"/>
</dbReference>
<comment type="caution">
    <text evidence="1">The sequence shown here is derived from an EMBL/GenBank/DDBJ whole genome shotgun (WGS) entry which is preliminary data.</text>
</comment>
<sequence>MENEKKLQILQFTYAGVLADAVLQMGREGVLEKVTQQKKKEQMLTGTMKAEQFGITQPEEVFLKLSEIFNCASWEIISEQEGFSAEAKACKLCGFAKKIGAQKPCNLYCLDPMEGMIKGLNDNLSFAVRETLWDGQKCKVEVK</sequence>
<reference evidence="1 2" key="1">
    <citation type="submission" date="2019-03" db="EMBL/GenBank/DDBJ databases">
        <title>Metabolic potential of uncultured bacteria and archaea associated with petroleum seepage in deep-sea sediments.</title>
        <authorList>
            <person name="Dong X."/>
            <person name="Hubert C."/>
        </authorList>
    </citation>
    <scope>NUCLEOTIDE SEQUENCE [LARGE SCALE GENOMIC DNA]</scope>
    <source>
        <strain evidence="1">E44_bin18</strain>
    </source>
</reference>
<evidence type="ECO:0000313" key="2">
    <source>
        <dbReference type="Proteomes" id="UP000315525"/>
    </source>
</evidence>
<organism evidence="1 2">
    <name type="scientific">candidate division TA06 bacterium</name>
    <dbReference type="NCBI Taxonomy" id="2250710"/>
    <lineage>
        <taxon>Bacteria</taxon>
        <taxon>Bacteria division TA06</taxon>
    </lineage>
</organism>
<dbReference type="AlphaFoldDB" id="A0A523UVU3"/>
<proteinExistence type="predicted"/>
<dbReference type="Pfam" id="PF14196">
    <property type="entry name" value="ATC_hydrolase"/>
    <property type="match status" value="1"/>
</dbReference>
<dbReference type="InterPro" id="IPR026002">
    <property type="entry name" value="ATC_hydrolase-like"/>
</dbReference>
<accession>A0A523UVU3</accession>
<gene>
    <name evidence="1" type="ORF">E3J62_03465</name>
</gene>
<dbReference type="Proteomes" id="UP000315525">
    <property type="component" value="Unassembled WGS sequence"/>
</dbReference>